<evidence type="ECO:0000256" key="8">
    <source>
        <dbReference type="RuleBase" id="RU000488"/>
    </source>
</evidence>
<dbReference type="AlphaFoldDB" id="A0A9K3KIV9"/>
<dbReference type="PROSITE" id="PS50920">
    <property type="entry name" value="SOLCAR"/>
    <property type="match status" value="3"/>
</dbReference>
<evidence type="ECO:0000256" key="5">
    <source>
        <dbReference type="ARBA" id="ARBA00022989"/>
    </source>
</evidence>
<feature type="repeat" description="Solcar" evidence="7">
    <location>
        <begin position="225"/>
        <end position="314"/>
    </location>
</feature>
<reference evidence="11" key="2">
    <citation type="submission" date="2021-04" db="EMBL/GenBank/DDBJ databases">
        <authorList>
            <person name="Podell S."/>
        </authorList>
    </citation>
    <scope>NUCLEOTIDE SEQUENCE</scope>
    <source>
        <strain evidence="11">Hildebrandi</strain>
    </source>
</reference>
<dbReference type="EMBL" id="JAGRRH010000023">
    <property type="protein sequence ID" value="KAG7343653.1"/>
    <property type="molecule type" value="Genomic_DNA"/>
</dbReference>
<dbReference type="OrthoDB" id="428293at2759"/>
<evidence type="ECO:0000256" key="9">
    <source>
        <dbReference type="SAM" id="MobiDB-lite"/>
    </source>
</evidence>
<reference evidence="11" key="1">
    <citation type="journal article" date="2021" name="Sci. Rep.">
        <title>Diploid genomic architecture of Nitzschia inconspicua, an elite biomass production diatom.</title>
        <authorList>
            <person name="Oliver A."/>
            <person name="Podell S."/>
            <person name="Pinowska A."/>
            <person name="Traller J.C."/>
            <person name="Smith S.R."/>
            <person name="McClure R."/>
            <person name="Beliaev A."/>
            <person name="Bohutskyi P."/>
            <person name="Hill E.A."/>
            <person name="Rabines A."/>
            <person name="Zheng H."/>
            <person name="Allen L.Z."/>
            <person name="Kuo A."/>
            <person name="Grigoriev I.V."/>
            <person name="Allen A.E."/>
            <person name="Hazlebeck D."/>
            <person name="Allen E.E."/>
        </authorList>
    </citation>
    <scope>NUCLEOTIDE SEQUENCE</scope>
    <source>
        <strain evidence="11">Hildebrandi</strain>
    </source>
</reference>
<evidence type="ECO:0000256" key="7">
    <source>
        <dbReference type="PROSITE-ProRule" id="PRU00282"/>
    </source>
</evidence>
<dbReference type="GO" id="GO:1990519">
    <property type="term" value="P:pyrimidine nucleotide import into mitochondrion"/>
    <property type="evidence" value="ECO:0007669"/>
    <property type="project" value="TreeGrafter"/>
</dbReference>
<keyword evidence="12" id="KW-1185">Reference proteome</keyword>
<gene>
    <name evidence="11" type="ORF">IV203_021661</name>
</gene>
<dbReference type="GO" id="GO:0005743">
    <property type="term" value="C:mitochondrial inner membrane"/>
    <property type="evidence" value="ECO:0007669"/>
    <property type="project" value="UniProtKB-SubCell"/>
</dbReference>
<evidence type="ECO:0000256" key="6">
    <source>
        <dbReference type="ARBA" id="ARBA00023128"/>
    </source>
</evidence>
<keyword evidence="2 8" id="KW-0813">Transport</keyword>
<name>A0A9K3KIV9_9STRA</name>
<keyword evidence="10" id="KW-0732">Signal</keyword>
<accession>A0A9K3KIV9</accession>
<feature type="repeat" description="Solcar" evidence="7">
    <location>
        <begin position="334"/>
        <end position="422"/>
    </location>
</feature>
<dbReference type="PANTHER" id="PTHR45829">
    <property type="entry name" value="MITOCHONDRIAL CARRIER PROTEIN RIM2"/>
    <property type="match status" value="1"/>
</dbReference>
<evidence type="ECO:0000256" key="10">
    <source>
        <dbReference type="SAM" id="SignalP"/>
    </source>
</evidence>
<feature type="chain" id="PRO_5039906234" evidence="10">
    <location>
        <begin position="44"/>
        <end position="431"/>
    </location>
</feature>
<feature type="region of interest" description="Disordered" evidence="9">
    <location>
        <begin position="66"/>
        <end position="92"/>
    </location>
</feature>
<evidence type="ECO:0000256" key="1">
    <source>
        <dbReference type="ARBA" id="ARBA00004448"/>
    </source>
</evidence>
<proteinExistence type="inferred from homology"/>
<dbReference type="PANTHER" id="PTHR45829:SF4">
    <property type="entry name" value="MITOCHONDRIAL CARRIER PROTEIN RIM2"/>
    <property type="match status" value="1"/>
</dbReference>
<evidence type="ECO:0000313" key="11">
    <source>
        <dbReference type="EMBL" id="KAG7343653.1"/>
    </source>
</evidence>
<keyword evidence="3" id="KW-0677">Repeat</keyword>
<evidence type="ECO:0000256" key="4">
    <source>
        <dbReference type="ARBA" id="ARBA00022792"/>
    </source>
</evidence>
<protein>
    <submittedName>
        <fullName evidence="11">Mitochondrial carrier protein</fullName>
    </submittedName>
</protein>
<sequence length="431" mass="47494">MSITATNCAASTTANKYSVSKSTLLSILLLLLCVMTRPIQVEAHFASNHKLIRQPYSTCGASMSLSPTDPWMARSRRRQNRNDKSANGDFNTITNKNPKQVLLAAAKSIQQDARGGAAAAGHIVKTMTARRMETFKFLSGGVAGTVAACVTNPLEVIKTQLQSSNRELQKGHPVAVAKTIIQQDGPSGFFRGLPPTLIGIIPSRSAYFYAYSRIKSFLHPTLPEGSPPNALIAGFLAGMVGNTLTNPIWMVRTRMQLLIDHTAGQRQYAGYGDAIATIWKEEGIKGFYKGITASYWGCAEGALQFILYEQLKTKLLDRQNERRAQQGLRPSQELPKATYFWAAAASKAVAAVLTYPHEVARTRMREQARSGIFKYKGMWQTLQLMAQEEGLQSLYSGMGVHLMKVVPNSALMFLTYEVVRGYLDQYKVVDP</sequence>
<keyword evidence="7 8" id="KW-0812">Transmembrane</keyword>
<organism evidence="11 12">
    <name type="scientific">Nitzschia inconspicua</name>
    <dbReference type="NCBI Taxonomy" id="303405"/>
    <lineage>
        <taxon>Eukaryota</taxon>
        <taxon>Sar</taxon>
        <taxon>Stramenopiles</taxon>
        <taxon>Ochrophyta</taxon>
        <taxon>Bacillariophyta</taxon>
        <taxon>Bacillariophyceae</taxon>
        <taxon>Bacillariophycidae</taxon>
        <taxon>Bacillariales</taxon>
        <taxon>Bacillariaceae</taxon>
        <taxon>Nitzschia</taxon>
    </lineage>
</organism>
<dbReference type="InterPro" id="IPR049562">
    <property type="entry name" value="SLC25A33/36-like"/>
</dbReference>
<dbReference type="InterPro" id="IPR018108">
    <property type="entry name" value="MCP_transmembrane"/>
</dbReference>
<evidence type="ECO:0000313" key="12">
    <source>
        <dbReference type="Proteomes" id="UP000693970"/>
    </source>
</evidence>
<keyword evidence="4" id="KW-0999">Mitochondrion inner membrane</keyword>
<feature type="repeat" description="Solcar" evidence="7">
    <location>
        <begin position="131"/>
        <end position="217"/>
    </location>
</feature>
<keyword evidence="7" id="KW-0472">Membrane</keyword>
<keyword evidence="6" id="KW-0496">Mitochondrion</keyword>
<comment type="subcellular location">
    <subcellularLocation>
        <location evidence="1">Mitochondrion inner membrane</location>
        <topology evidence="1">Multi-pass membrane protein</topology>
    </subcellularLocation>
</comment>
<dbReference type="Pfam" id="PF00153">
    <property type="entry name" value="Mito_carr"/>
    <property type="match status" value="3"/>
</dbReference>
<dbReference type="GO" id="GO:0015218">
    <property type="term" value="F:pyrimidine nucleotide transmembrane transporter activity"/>
    <property type="evidence" value="ECO:0007669"/>
    <property type="project" value="InterPro"/>
</dbReference>
<evidence type="ECO:0000256" key="2">
    <source>
        <dbReference type="ARBA" id="ARBA00022448"/>
    </source>
</evidence>
<comment type="similarity">
    <text evidence="8">Belongs to the mitochondrial carrier (TC 2.A.29) family.</text>
</comment>
<dbReference type="Proteomes" id="UP000693970">
    <property type="component" value="Unassembled WGS sequence"/>
</dbReference>
<comment type="caution">
    <text evidence="11">The sequence shown here is derived from an EMBL/GenBank/DDBJ whole genome shotgun (WGS) entry which is preliminary data.</text>
</comment>
<keyword evidence="5" id="KW-1133">Transmembrane helix</keyword>
<evidence type="ECO:0000256" key="3">
    <source>
        <dbReference type="ARBA" id="ARBA00022737"/>
    </source>
</evidence>
<feature type="signal peptide" evidence="10">
    <location>
        <begin position="1"/>
        <end position="43"/>
    </location>
</feature>